<dbReference type="PANTHER" id="PTHR42810">
    <property type="entry name" value="PURINE PERMEASE C1399.01C-RELATED"/>
    <property type="match status" value="1"/>
</dbReference>
<dbReference type="GO" id="GO:0005886">
    <property type="term" value="C:plasma membrane"/>
    <property type="evidence" value="ECO:0007669"/>
    <property type="project" value="TreeGrafter"/>
</dbReference>
<evidence type="ECO:0000256" key="4">
    <source>
        <dbReference type="ARBA" id="ARBA00022692"/>
    </source>
</evidence>
<feature type="transmembrane region" description="Helical" evidence="7">
    <location>
        <begin position="173"/>
        <end position="193"/>
    </location>
</feature>
<dbReference type="OrthoDB" id="9779092at2"/>
<feature type="transmembrane region" description="Helical" evidence="7">
    <location>
        <begin position="19"/>
        <end position="39"/>
    </location>
</feature>
<evidence type="ECO:0000256" key="3">
    <source>
        <dbReference type="ARBA" id="ARBA00022448"/>
    </source>
</evidence>
<dbReference type="Proteomes" id="UP000248079">
    <property type="component" value="Unassembled WGS sequence"/>
</dbReference>
<feature type="transmembrane region" description="Helical" evidence="7">
    <location>
        <begin position="323"/>
        <end position="345"/>
    </location>
</feature>
<feature type="transmembrane region" description="Helical" evidence="7">
    <location>
        <begin position="380"/>
        <end position="397"/>
    </location>
</feature>
<keyword evidence="3" id="KW-0813">Transport</keyword>
<dbReference type="NCBIfam" id="TIGR00801">
    <property type="entry name" value="ncs2"/>
    <property type="match status" value="1"/>
</dbReference>
<dbReference type="Pfam" id="PF00860">
    <property type="entry name" value="Xan_ur_permease"/>
    <property type="match status" value="1"/>
</dbReference>
<gene>
    <name evidence="8" type="ORF">DF185_12835</name>
</gene>
<dbReference type="EMBL" id="QFLI01000005">
    <property type="protein sequence ID" value="PXY00785.1"/>
    <property type="molecule type" value="Genomic_DNA"/>
</dbReference>
<evidence type="ECO:0000256" key="6">
    <source>
        <dbReference type="ARBA" id="ARBA00023136"/>
    </source>
</evidence>
<feature type="transmembrane region" description="Helical" evidence="7">
    <location>
        <begin position="357"/>
        <end position="374"/>
    </location>
</feature>
<organism evidence="8 9">
    <name type="scientific">Marinifilum breve</name>
    <dbReference type="NCBI Taxonomy" id="2184082"/>
    <lineage>
        <taxon>Bacteria</taxon>
        <taxon>Pseudomonadati</taxon>
        <taxon>Bacteroidota</taxon>
        <taxon>Bacteroidia</taxon>
        <taxon>Marinilabiliales</taxon>
        <taxon>Marinifilaceae</taxon>
    </lineage>
</organism>
<reference evidence="8 9" key="1">
    <citation type="submission" date="2018-05" db="EMBL/GenBank/DDBJ databases">
        <title>Marinifilum breve JC075T sp. nov., a marine bacterium isolated from Yongle Blue Hole in the South China Sea.</title>
        <authorList>
            <person name="Fu T."/>
        </authorList>
    </citation>
    <scope>NUCLEOTIDE SEQUENCE [LARGE SCALE GENOMIC DNA]</scope>
    <source>
        <strain evidence="8 9">JC075</strain>
    </source>
</reference>
<sequence>MILTQEATAPGFQSPTKRIILGVQFLFVAFGATVLVPLLVGIDPAVALFTAGIGTLIFHLITKGMVPVFLGSSFAFIAPIVAATELYGLPGTLSGLIAVGVVYGLVSGIIKVWGLRVIEKIFPSIVVGPVIMIIGLSLAPVAVNMAKTNWIISSIALLTAILIVVYTKGMLKLIPIFSAIVVGYIVSVVLGEVDFTPITEAAWFALPEFVRPELNWSAILYMIPVAFAPIIEHVGDMYAIGGVANKEFVKKPGLNRTLLGDGVATAFAGFFGGPPNTTYSEVTGAIALTKVVDPRVLRIAAVTALVFSLIGKVSAFLKTIPQAVLGGIMLLLFGMIAGIGIKTLIDAKTDFTKTRNQVIISVVLTVGIGGAQISYGNFSLAGIGLASVVGVVLNLILPDKSKPIKGSEVKEE</sequence>
<keyword evidence="6 7" id="KW-0472">Membrane</keyword>
<comment type="caution">
    <text evidence="8">The sequence shown here is derived from an EMBL/GenBank/DDBJ whole genome shotgun (WGS) entry which is preliminary data.</text>
</comment>
<evidence type="ECO:0000256" key="1">
    <source>
        <dbReference type="ARBA" id="ARBA00004141"/>
    </source>
</evidence>
<feature type="transmembrane region" description="Helical" evidence="7">
    <location>
        <begin position="149"/>
        <end position="166"/>
    </location>
</feature>
<protein>
    <submittedName>
        <fullName evidence="8">Uracil permease</fullName>
    </submittedName>
</protein>
<feature type="transmembrane region" description="Helical" evidence="7">
    <location>
        <begin position="213"/>
        <end position="231"/>
    </location>
</feature>
<dbReference type="PROSITE" id="PS01116">
    <property type="entry name" value="XANTH_URACIL_PERMASE"/>
    <property type="match status" value="1"/>
</dbReference>
<evidence type="ECO:0000256" key="7">
    <source>
        <dbReference type="SAM" id="Phobius"/>
    </source>
</evidence>
<evidence type="ECO:0000256" key="5">
    <source>
        <dbReference type="ARBA" id="ARBA00022989"/>
    </source>
</evidence>
<evidence type="ECO:0000313" key="9">
    <source>
        <dbReference type="Proteomes" id="UP000248079"/>
    </source>
</evidence>
<dbReference type="InterPro" id="IPR006043">
    <property type="entry name" value="NCS2"/>
</dbReference>
<feature type="transmembrane region" description="Helical" evidence="7">
    <location>
        <begin position="93"/>
        <end position="114"/>
    </location>
</feature>
<keyword evidence="5 7" id="KW-1133">Transmembrane helix</keyword>
<feature type="transmembrane region" description="Helical" evidence="7">
    <location>
        <begin position="121"/>
        <end position="143"/>
    </location>
</feature>
<comment type="similarity">
    <text evidence="2">Belongs to the nucleobase:cation symporter-2 (NCS2) (TC 2.A.40) family.</text>
</comment>
<accession>A0A2V3ZVU9</accession>
<comment type="subcellular location">
    <subcellularLocation>
        <location evidence="1">Membrane</location>
        <topology evidence="1">Multi-pass membrane protein</topology>
    </subcellularLocation>
</comment>
<dbReference type="RefSeq" id="WP_110361151.1">
    <property type="nucleotide sequence ID" value="NZ_QFLI01000005.1"/>
</dbReference>
<name>A0A2V3ZVU9_9BACT</name>
<dbReference type="GO" id="GO:0042907">
    <property type="term" value="F:xanthine transmembrane transporter activity"/>
    <property type="evidence" value="ECO:0007669"/>
    <property type="project" value="TreeGrafter"/>
</dbReference>
<evidence type="ECO:0000313" key="8">
    <source>
        <dbReference type="EMBL" id="PXY00785.1"/>
    </source>
</evidence>
<keyword evidence="9" id="KW-1185">Reference proteome</keyword>
<evidence type="ECO:0000256" key="2">
    <source>
        <dbReference type="ARBA" id="ARBA00008821"/>
    </source>
</evidence>
<proteinExistence type="inferred from homology"/>
<feature type="transmembrane region" description="Helical" evidence="7">
    <location>
        <begin position="296"/>
        <end position="317"/>
    </location>
</feature>
<dbReference type="InterPro" id="IPR006042">
    <property type="entry name" value="Xan_ur_permease"/>
</dbReference>
<dbReference type="PANTHER" id="PTHR42810:SF2">
    <property type="entry name" value="PURINE PERMEASE C1399.01C-RELATED"/>
    <property type="match status" value="1"/>
</dbReference>
<keyword evidence="4 7" id="KW-0812">Transmembrane</keyword>
<dbReference type="AlphaFoldDB" id="A0A2V3ZVU9"/>